<comment type="caution">
    <text evidence="2">The sequence shown here is derived from an EMBL/GenBank/DDBJ whole genome shotgun (WGS) entry which is preliminary data.</text>
</comment>
<feature type="signal peptide" evidence="1">
    <location>
        <begin position="1"/>
        <end position="35"/>
    </location>
</feature>
<dbReference type="EMBL" id="JAPMXC010000010">
    <property type="protein sequence ID" value="MCY0389382.1"/>
    <property type="molecule type" value="Genomic_DNA"/>
</dbReference>
<accession>A0ABT3ZSC3</accession>
<protein>
    <recommendedName>
        <fullName evidence="4">Sugar ABC transporter ATPase</fullName>
    </recommendedName>
</protein>
<name>A0ABT3ZSC3_9BURK</name>
<organism evidence="2 3">
    <name type="scientific">Robbsia betulipollinis</name>
    <dbReference type="NCBI Taxonomy" id="2981849"/>
    <lineage>
        <taxon>Bacteria</taxon>
        <taxon>Pseudomonadati</taxon>
        <taxon>Pseudomonadota</taxon>
        <taxon>Betaproteobacteria</taxon>
        <taxon>Burkholderiales</taxon>
        <taxon>Burkholderiaceae</taxon>
        <taxon>Robbsia</taxon>
    </lineage>
</organism>
<gene>
    <name evidence="2" type="ORF">OVY01_19745</name>
</gene>
<dbReference type="Proteomes" id="UP001082899">
    <property type="component" value="Unassembled WGS sequence"/>
</dbReference>
<keyword evidence="3" id="KW-1185">Reference proteome</keyword>
<keyword evidence="1" id="KW-0732">Signal</keyword>
<dbReference type="PROSITE" id="PS51318">
    <property type="entry name" value="TAT"/>
    <property type="match status" value="1"/>
</dbReference>
<evidence type="ECO:0000256" key="1">
    <source>
        <dbReference type="SAM" id="SignalP"/>
    </source>
</evidence>
<proteinExistence type="predicted"/>
<dbReference type="InterPro" id="IPR006311">
    <property type="entry name" value="TAT_signal"/>
</dbReference>
<sequence length="131" mass="13331">MSIPSSPRPSSPPAVNRRASRTLAAALAGACMVLAACSSTSAPAMRASAPTIYLQSRQAPEGLAACLARRLPDTQLGPGPAGDGEEVRVSGRAWLIDVSPSREGTLIAAHRGGGGDAIEPDVRFAIARCAL</sequence>
<dbReference type="RefSeq" id="WP_267849285.1">
    <property type="nucleotide sequence ID" value="NZ_JAPMXC010000010.1"/>
</dbReference>
<evidence type="ECO:0008006" key="4">
    <source>
        <dbReference type="Google" id="ProtNLM"/>
    </source>
</evidence>
<feature type="chain" id="PRO_5047137001" description="Sugar ABC transporter ATPase" evidence="1">
    <location>
        <begin position="36"/>
        <end position="131"/>
    </location>
</feature>
<reference evidence="2" key="1">
    <citation type="submission" date="2022-11" db="EMBL/GenBank/DDBJ databases">
        <title>Robbsia betulipollinis sp. nov., isolated from pollen of birch (Betula pendula).</title>
        <authorList>
            <person name="Shi H."/>
            <person name="Ambika Manirajan B."/>
            <person name="Ratering S."/>
            <person name="Geissler-Plaum R."/>
            <person name="Schnell S."/>
        </authorList>
    </citation>
    <scope>NUCLEOTIDE SEQUENCE</scope>
    <source>
        <strain evidence="2">Bb-Pol-6</strain>
    </source>
</reference>
<evidence type="ECO:0000313" key="2">
    <source>
        <dbReference type="EMBL" id="MCY0389382.1"/>
    </source>
</evidence>
<evidence type="ECO:0000313" key="3">
    <source>
        <dbReference type="Proteomes" id="UP001082899"/>
    </source>
</evidence>